<proteinExistence type="predicted"/>
<dbReference type="EMBL" id="CP041690">
    <property type="protein sequence ID" value="QEE19868.1"/>
    <property type="molecule type" value="Genomic_DNA"/>
</dbReference>
<dbReference type="AlphaFoldDB" id="A0A5B9DN22"/>
<organism evidence="2 3">
    <name type="scientific">Paradevosia tibetensis</name>
    <dbReference type="NCBI Taxonomy" id="1447062"/>
    <lineage>
        <taxon>Bacteria</taxon>
        <taxon>Pseudomonadati</taxon>
        <taxon>Pseudomonadota</taxon>
        <taxon>Alphaproteobacteria</taxon>
        <taxon>Hyphomicrobiales</taxon>
        <taxon>Devosiaceae</taxon>
        <taxon>Paradevosia</taxon>
    </lineage>
</organism>
<evidence type="ECO:0000259" key="1">
    <source>
        <dbReference type="Pfam" id="PF07992"/>
    </source>
</evidence>
<gene>
    <name evidence="2" type="ORF">FNA67_06640</name>
</gene>
<evidence type="ECO:0000313" key="2">
    <source>
        <dbReference type="EMBL" id="QEE19868.1"/>
    </source>
</evidence>
<dbReference type="InterPro" id="IPR051691">
    <property type="entry name" value="Metab_Enz_Cyan_OpOx_G3PDH"/>
</dbReference>
<evidence type="ECO:0000313" key="3">
    <source>
        <dbReference type="Proteomes" id="UP000321062"/>
    </source>
</evidence>
<dbReference type="Gene3D" id="3.50.50.60">
    <property type="entry name" value="FAD/NAD(P)-binding domain"/>
    <property type="match status" value="1"/>
</dbReference>
<dbReference type="Gene3D" id="3.10.20.440">
    <property type="entry name" value="2Fe-2S iron-sulphur cluster binding domain, sarcosine oxidase, alpha subunit, N-terminal domain"/>
    <property type="match status" value="1"/>
</dbReference>
<keyword evidence="3" id="KW-1185">Reference proteome</keyword>
<accession>A0A5B9DN22</accession>
<dbReference type="GO" id="GO:0016491">
    <property type="term" value="F:oxidoreductase activity"/>
    <property type="evidence" value="ECO:0007669"/>
    <property type="project" value="InterPro"/>
</dbReference>
<dbReference type="Proteomes" id="UP000321062">
    <property type="component" value="Chromosome"/>
</dbReference>
<dbReference type="SUPFAM" id="SSF51905">
    <property type="entry name" value="FAD/NAD(P)-binding domain"/>
    <property type="match status" value="1"/>
</dbReference>
<dbReference type="PANTHER" id="PTHR42949:SF3">
    <property type="entry name" value="ANAEROBIC GLYCEROL-3-PHOSPHATE DEHYDROGENASE SUBUNIT B"/>
    <property type="match status" value="1"/>
</dbReference>
<sequence>MKGQPNRVQSDAAPLAGTQIDRGAPLRFTLDGRVVNGFAGDTVLSALLASGIDTAGTHQGHAIALSERFAPAIAPAALAADPSRALPMQRTPARDGLEFRTVSGHPRRGFLGLLPRNDPSLGIRFDDPATRTVPWRDASPVSEMEADLVIVGGGVAGMSAAVAAGQSGSSVILIERRQNLGGSARLFGSVEDEEAPDVVIGRLAKALAHLANVTVLTMTEALAVSRPVVHAHQVQSSEGGLTPRRLAISSSRIILATGALDRLPVFSGNRLPGVVGLLEAFDRADRFGIRPGRRLALNTATNPAYRLAMLALDSEVAVAKMSDTRLRPQSRFIEFSKAYGIPLSSGLVPQSVGAHRHGGLEIHLSLEMENYARPEPAVIADQFVVSGGWQPALNLWLSAGGKARWRGDTAMLGADGQIDGMAIAGSVAGYRSLSGCAQSGIAAVATLFGRSAVPVFDIEIDPIYESPDAPASVVPARAEDEVAAYLDDGASLAERPRIERPLRLSLLSRNRRAPTLSESAHALSLGDLAADIALGLIPVSEASAVAAERCIDPAPLPQADAPPTRERETPYPHYLNERFGPEQAVWRVASDEPRHFEAGNLLYRNTDAADPLSACGVILGPSAEGQSGAIALVADGEADRRLVLRDTSRQVSVRLVEKL</sequence>
<dbReference type="PANTHER" id="PTHR42949">
    <property type="entry name" value="ANAEROBIC GLYCEROL-3-PHOSPHATE DEHYDROGENASE SUBUNIT B"/>
    <property type="match status" value="1"/>
</dbReference>
<name>A0A5B9DN22_9HYPH</name>
<dbReference type="InterPro" id="IPR042204">
    <property type="entry name" value="2Fe-2S-bd_N"/>
</dbReference>
<dbReference type="InterPro" id="IPR023753">
    <property type="entry name" value="FAD/NAD-binding_dom"/>
</dbReference>
<dbReference type="Pfam" id="PF13510">
    <property type="entry name" value="Fer2_4"/>
    <property type="match status" value="1"/>
</dbReference>
<dbReference type="Pfam" id="PF07992">
    <property type="entry name" value="Pyr_redox_2"/>
    <property type="match status" value="1"/>
</dbReference>
<dbReference type="PRINTS" id="PR00469">
    <property type="entry name" value="PNDRDTASEII"/>
</dbReference>
<dbReference type="KEGG" id="yti:FNA67_06640"/>
<dbReference type="PRINTS" id="PR00368">
    <property type="entry name" value="FADPNR"/>
</dbReference>
<dbReference type="RefSeq" id="WP_147655472.1">
    <property type="nucleotide sequence ID" value="NZ_BMFM01000001.1"/>
</dbReference>
<dbReference type="OrthoDB" id="5287468at2"/>
<dbReference type="InterPro" id="IPR036188">
    <property type="entry name" value="FAD/NAD-bd_sf"/>
</dbReference>
<feature type="domain" description="FAD/NAD(P)-binding" evidence="1">
    <location>
        <begin position="147"/>
        <end position="287"/>
    </location>
</feature>
<reference evidence="2 3" key="1">
    <citation type="journal article" date="2015" name="Int. J. Syst. Evol. Microbiol.">
        <title>Youhaiella tibetensis gen. nov., sp. nov., isolated from subsurface sediment.</title>
        <authorList>
            <person name="Wang Y.X."/>
            <person name="Huang F.Q."/>
            <person name="Nogi Y."/>
            <person name="Pang S.J."/>
            <person name="Wang P.K."/>
            <person name="Lv J."/>
        </authorList>
    </citation>
    <scope>NUCLEOTIDE SEQUENCE [LARGE SCALE GENOMIC DNA]</scope>
    <source>
        <strain evidence="3">fig4</strain>
    </source>
</reference>
<protein>
    <submittedName>
        <fullName evidence="2">FAD-dependent oxidoreductase</fullName>
    </submittedName>
</protein>